<dbReference type="Gene3D" id="3.40.190.290">
    <property type="match status" value="1"/>
</dbReference>
<dbReference type="RefSeq" id="WP_204919185.1">
    <property type="nucleotide sequence ID" value="NZ_BAAAQP010000003.1"/>
</dbReference>
<keyword evidence="4" id="KW-0804">Transcription</keyword>
<dbReference type="Proteomes" id="UP000704762">
    <property type="component" value="Unassembled WGS sequence"/>
</dbReference>
<evidence type="ECO:0000256" key="2">
    <source>
        <dbReference type="ARBA" id="ARBA00023015"/>
    </source>
</evidence>
<evidence type="ECO:0000259" key="5">
    <source>
        <dbReference type="PROSITE" id="PS50931"/>
    </source>
</evidence>
<keyword evidence="2" id="KW-0805">Transcription regulation</keyword>
<dbReference type="PANTHER" id="PTHR30419:SF31">
    <property type="entry name" value="BLR3139 PROTEIN"/>
    <property type="match status" value="1"/>
</dbReference>
<dbReference type="Gene3D" id="1.10.10.10">
    <property type="entry name" value="Winged helix-like DNA-binding domain superfamily/Winged helix DNA-binding domain"/>
    <property type="match status" value="1"/>
</dbReference>
<evidence type="ECO:0000313" key="7">
    <source>
        <dbReference type="Proteomes" id="UP000704762"/>
    </source>
</evidence>
<sequence length="298" mass="31698">MELRQLEHFIAVAEEQHFTHAAELLQISQSGLSASIRALETELGSPLFVRSTRRVELTPAGRAFLDEAVRTVASATAAKNAVAAVQGVLRGTMSVGTEQCLGVLNLPQELAGFRSRHPGVEVRLSYEGSADLVAKVGAGQVDLALVAICDPDPIGLQLVPLSVESFVVLCHPSHPVAALTSVEIDRLVGESFVGFLPGWGARVLAERAFASIGSPHRVSMEVNDVHTLLDLVEHGLGIAIVPEHFARKRPDKLAAVAIDHDRLQWRVAVALPHQPSPAAKELLSQFDVSAQSAPTAAA</sequence>
<dbReference type="Pfam" id="PF00126">
    <property type="entry name" value="HTH_1"/>
    <property type="match status" value="1"/>
</dbReference>
<protein>
    <submittedName>
        <fullName evidence="6">DNA-binding transcriptional LysR family regulator</fullName>
    </submittedName>
</protein>
<dbReference type="PROSITE" id="PS50931">
    <property type="entry name" value="HTH_LYSR"/>
    <property type="match status" value="1"/>
</dbReference>
<keyword evidence="7" id="KW-1185">Reference proteome</keyword>
<evidence type="ECO:0000256" key="1">
    <source>
        <dbReference type="ARBA" id="ARBA00009437"/>
    </source>
</evidence>
<dbReference type="SUPFAM" id="SSF53850">
    <property type="entry name" value="Periplasmic binding protein-like II"/>
    <property type="match status" value="1"/>
</dbReference>
<reference evidence="6 7" key="1">
    <citation type="submission" date="2021-01" db="EMBL/GenBank/DDBJ databases">
        <title>Sequencing the genomes of 1000 actinobacteria strains.</title>
        <authorList>
            <person name="Klenk H.-P."/>
        </authorList>
    </citation>
    <scope>NUCLEOTIDE SEQUENCE [LARGE SCALE GENOMIC DNA]</scope>
    <source>
        <strain evidence="6 7">DSM 18662</strain>
    </source>
</reference>
<dbReference type="Pfam" id="PF03466">
    <property type="entry name" value="LysR_substrate"/>
    <property type="match status" value="1"/>
</dbReference>
<dbReference type="InterPro" id="IPR050950">
    <property type="entry name" value="HTH-type_LysR_regulators"/>
</dbReference>
<evidence type="ECO:0000256" key="3">
    <source>
        <dbReference type="ARBA" id="ARBA00023125"/>
    </source>
</evidence>
<accession>A0ABS2RM00</accession>
<dbReference type="SUPFAM" id="SSF46785">
    <property type="entry name" value="Winged helix' DNA-binding domain"/>
    <property type="match status" value="1"/>
</dbReference>
<comment type="similarity">
    <text evidence="1">Belongs to the LysR transcriptional regulatory family.</text>
</comment>
<dbReference type="InterPro" id="IPR036390">
    <property type="entry name" value="WH_DNA-bd_sf"/>
</dbReference>
<name>A0ABS2RM00_9ACTN</name>
<evidence type="ECO:0000313" key="6">
    <source>
        <dbReference type="EMBL" id="MBM7800036.1"/>
    </source>
</evidence>
<organism evidence="6 7">
    <name type="scientific">Microlunatus panaciterrae</name>
    <dbReference type="NCBI Taxonomy" id="400768"/>
    <lineage>
        <taxon>Bacteria</taxon>
        <taxon>Bacillati</taxon>
        <taxon>Actinomycetota</taxon>
        <taxon>Actinomycetes</taxon>
        <taxon>Propionibacteriales</taxon>
        <taxon>Propionibacteriaceae</taxon>
        <taxon>Microlunatus</taxon>
    </lineage>
</organism>
<dbReference type="InterPro" id="IPR000847">
    <property type="entry name" value="LysR_HTH_N"/>
</dbReference>
<proteinExistence type="inferred from homology"/>
<dbReference type="PANTHER" id="PTHR30419">
    <property type="entry name" value="HTH-TYPE TRANSCRIPTIONAL REGULATOR YBHD"/>
    <property type="match status" value="1"/>
</dbReference>
<dbReference type="InterPro" id="IPR036388">
    <property type="entry name" value="WH-like_DNA-bd_sf"/>
</dbReference>
<gene>
    <name evidence="6" type="ORF">JOE57_002957</name>
</gene>
<dbReference type="InterPro" id="IPR005119">
    <property type="entry name" value="LysR_subst-bd"/>
</dbReference>
<comment type="caution">
    <text evidence="6">The sequence shown here is derived from an EMBL/GenBank/DDBJ whole genome shotgun (WGS) entry which is preliminary data.</text>
</comment>
<dbReference type="PRINTS" id="PR00039">
    <property type="entry name" value="HTHLYSR"/>
</dbReference>
<feature type="domain" description="HTH lysR-type" evidence="5">
    <location>
        <begin position="1"/>
        <end position="58"/>
    </location>
</feature>
<dbReference type="EMBL" id="JAFBCF010000001">
    <property type="protein sequence ID" value="MBM7800036.1"/>
    <property type="molecule type" value="Genomic_DNA"/>
</dbReference>
<keyword evidence="3 6" id="KW-0238">DNA-binding</keyword>
<dbReference type="GO" id="GO:0003677">
    <property type="term" value="F:DNA binding"/>
    <property type="evidence" value="ECO:0007669"/>
    <property type="project" value="UniProtKB-KW"/>
</dbReference>
<evidence type="ECO:0000256" key="4">
    <source>
        <dbReference type="ARBA" id="ARBA00023163"/>
    </source>
</evidence>